<dbReference type="EMBL" id="JAAGOH010000002">
    <property type="protein sequence ID" value="NDY90142.1"/>
    <property type="molecule type" value="Genomic_DNA"/>
</dbReference>
<dbReference type="InterPro" id="IPR036162">
    <property type="entry name" value="Resolvase-like_N_sf"/>
</dbReference>
<feature type="domain" description="Resolvase/invertase-type recombinase catalytic" evidence="7">
    <location>
        <begin position="3"/>
        <end position="143"/>
    </location>
</feature>
<dbReference type="AlphaFoldDB" id="A0A7C9TI64"/>
<dbReference type="InterPro" id="IPR050639">
    <property type="entry name" value="SSR_resolvase"/>
</dbReference>
<evidence type="ECO:0000256" key="6">
    <source>
        <dbReference type="PROSITE-ProRule" id="PRU10137"/>
    </source>
</evidence>
<evidence type="ECO:0000313" key="9">
    <source>
        <dbReference type="Proteomes" id="UP000484255"/>
    </source>
</evidence>
<gene>
    <name evidence="8" type="ORF">G3A44_02925</name>
</gene>
<dbReference type="CDD" id="cd00569">
    <property type="entry name" value="HTH_Hin_like"/>
    <property type="match status" value="1"/>
</dbReference>
<dbReference type="SUPFAM" id="SSF53041">
    <property type="entry name" value="Resolvase-like"/>
    <property type="match status" value="1"/>
</dbReference>
<evidence type="ECO:0000256" key="4">
    <source>
        <dbReference type="ARBA" id="ARBA00023172"/>
    </source>
</evidence>
<dbReference type="PROSITE" id="PS00397">
    <property type="entry name" value="RECOMBINASES_1"/>
    <property type="match status" value="1"/>
</dbReference>
<dbReference type="GO" id="GO:0003677">
    <property type="term" value="F:DNA binding"/>
    <property type="evidence" value="ECO:0007669"/>
    <property type="project" value="UniProtKB-KW"/>
</dbReference>
<dbReference type="InterPro" id="IPR009057">
    <property type="entry name" value="Homeodomain-like_sf"/>
</dbReference>
<dbReference type="Pfam" id="PF00239">
    <property type="entry name" value="Resolvase"/>
    <property type="match status" value="1"/>
</dbReference>
<dbReference type="GO" id="GO:0000150">
    <property type="term" value="F:DNA strand exchange activity"/>
    <property type="evidence" value="ECO:0007669"/>
    <property type="project" value="InterPro"/>
</dbReference>
<proteinExistence type="inferred from homology"/>
<organism evidence="8 9">
    <name type="scientific">Ideonella livida</name>
    <dbReference type="NCBI Taxonomy" id="2707176"/>
    <lineage>
        <taxon>Bacteria</taxon>
        <taxon>Pseudomonadati</taxon>
        <taxon>Pseudomonadota</taxon>
        <taxon>Betaproteobacteria</taxon>
        <taxon>Burkholderiales</taxon>
        <taxon>Sphaerotilaceae</taxon>
        <taxon>Ideonella</taxon>
    </lineage>
</organism>
<keyword evidence="3" id="KW-0238">DNA-binding</keyword>
<dbReference type="InterPro" id="IPR006119">
    <property type="entry name" value="Resolv_N"/>
</dbReference>
<comment type="similarity">
    <text evidence="1">Belongs to the site-specific recombinase resolvase family.</text>
</comment>
<dbReference type="PROSITE" id="PS00398">
    <property type="entry name" value="RECOMBINASES_2"/>
    <property type="match status" value="1"/>
</dbReference>
<sequence>MSRTFAYARVSTVDQLTENQAEQIAQAGYMIEPHRFIEEKVSGSVPAGQRPGFVRLLEKLEPGDTLVVTKLDRIGRDSVDVQQTVHDFSRRGVRLVVLQLGNLDLTSTAGALMVKVLAAVADFERGLIVERTQAGLERAKAEGKRLGRPPKTTESQRQAIRQALTTGATVSQVARDHGISRAAVVGIRDAGASATDTASATA</sequence>
<dbReference type="SMART" id="SM00857">
    <property type="entry name" value="Resolvase"/>
    <property type="match status" value="1"/>
</dbReference>
<evidence type="ECO:0000256" key="2">
    <source>
        <dbReference type="ARBA" id="ARBA00022908"/>
    </source>
</evidence>
<evidence type="ECO:0000256" key="1">
    <source>
        <dbReference type="ARBA" id="ARBA00009913"/>
    </source>
</evidence>
<dbReference type="SUPFAM" id="SSF46689">
    <property type="entry name" value="Homeodomain-like"/>
    <property type="match status" value="1"/>
</dbReference>
<comment type="caution">
    <text evidence="8">The sequence shown here is derived from an EMBL/GenBank/DDBJ whole genome shotgun (WGS) entry which is preliminary data.</text>
</comment>
<evidence type="ECO:0000256" key="3">
    <source>
        <dbReference type="ARBA" id="ARBA00023125"/>
    </source>
</evidence>
<evidence type="ECO:0000259" key="7">
    <source>
        <dbReference type="PROSITE" id="PS51736"/>
    </source>
</evidence>
<keyword evidence="4" id="KW-0233">DNA recombination</keyword>
<reference evidence="8 9" key="1">
    <citation type="submission" date="2020-02" db="EMBL/GenBank/DDBJ databases">
        <title>Ideonella bacterium strain TBM-1.</title>
        <authorList>
            <person name="Chen W.-M."/>
        </authorList>
    </citation>
    <scope>NUCLEOTIDE SEQUENCE [LARGE SCALE GENOMIC DNA]</scope>
    <source>
        <strain evidence="8 9">TBM-1</strain>
    </source>
</reference>
<protein>
    <submittedName>
        <fullName evidence="8">Recombinase family protein</fullName>
    </submittedName>
</protein>
<dbReference type="CDD" id="cd03768">
    <property type="entry name" value="SR_ResInv"/>
    <property type="match status" value="1"/>
</dbReference>
<dbReference type="GO" id="GO:0015074">
    <property type="term" value="P:DNA integration"/>
    <property type="evidence" value="ECO:0007669"/>
    <property type="project" value="UniProtKB-KW"/>
</dbReference>
<dbReference type="Proteomes" id="UP000484255">
    <property type="component" value="Unassembled WGS sequence"/>
</dbReference>
<evidence type="ECO:0000256" key="5">
    <source>
        <dbReference type="PIRSR" id="PIRSR606118-50"/>
    </source>
</evidence>
<feature type="active site" description="O-(5'-phospho-DNA)-serine intermediate" evidence="5 6">
    <location>
        <position position="11"/>
    </location>
</feature>
<dbReference type="PROSITE" id="PS51736">
    <property type="entry name" value="RECOMBINASES_3"/>
    <property type="match status" value="1"/>
</dbReference>
<accession>A0A7C9TI64</accession>
<dbReference type="Gene3D" id="3.40.50.1390">
    <property type="entry name" value="Resolvase, N-terminal catalytic domain"/>
    <property type="match status" value="1"/>
</dbReference>
<keyword evidence="9" id="KW-1185">Reference proteome</keyword>
<dbReference type="PANTHER" id="PTHR30461:SF2">
    <property type="entry name" value="SERINE RECOMBINASE PINE-RELATED"/>
    <property type="match status" value="1"/>
</dbReference>
<name>A0A7C9TI64_9BURK</name>
<evidence type="ECO:0000313" key="8">
    <source>
        <dbReference type="EMBL" id="NDY90142.1"/>
    </source>
</evidence>
<dbReference type="PANTHER" id="PTHR30461">
    <property type="entry name" value="DNA-INVERTASE FROM LAMBDOID PROPHAGE"/>
    <property type="match status" value="1"/>
</dbReference>
<dbReference type="InterPro" id="IPR006118">
    <property type="entry name" value="Recombinase_CS"/>
</dbReference>
<dbReference type="Gene3D" id="1.10.10.60">
    <property type="entry name" value="Homeodomain-like"/>
    <property type="match status" value="1"/>
</dbReference>
<dbReference type="RefSeq" id="WP_163455988.1">
    <property type="nucleotide sequence ID" value="NZ_JAAGOH010000002.1"/>
</dbReference>
<keyword evidence="2" id="KW-0229">DNA integration</keyword>